<dbReference type="Proteomes" id="UP001060164">
    <property type="component" value="Chromosome"/>
</dbReference>
<evidence type="ECO:0000313" key="11">
    <source>
        <dbReference type="Proteomes" id="UP001060164"/>
    </source>
</evidence>
<dbReference type="NCBIfam" id="TIGR01007">
    <property type="entry name" value="eps_fam"/>
    <property type="match status" value="1"/>
</dbReference>
<dbReference type="PANTHER" id="PTHR32309">
    <property type="entry name" value="TYROSINE-PROTEIN KINASE"/>
    <property type="match status" value="1"/>
</dbReference>
<evidence type="ECO:0000256" key="8">
    <source>
        <dbReference type="ARBA" id="ARBA00051245"/>
    </source>
</evidence>
<dbReference type="InterPro" id="IPR005702">
    <property type="entry name" value="Wzc-like_C"/>
</dbReference>
<proteinExistence type="inferred from homology"/>
<dbReference type="SUPFAM" id="SSF52540">
    <property type="entry name" value="P-loop containing nucleoside triphosphate hydrolases"/>
    <property type="match status" value="1"/>
</dbReference>
<evidence type="ECO:0000256" key="4">
    <source>
        <dbReference type="ARBA" id="ARBA00022741"/>
    </source>
</evidence>
<gene>
    <name evidence="10" type="ORF">NQ502_17215</name>
</gene>
<keyword evidence="4" id="KW-0547">Nucleotide-binding</keyword>
<dbReference type="EMBL" id="CP102290">
    <property type="protein sequence ID" value="UWP59083.1"/>
    <property type="molecule type" value="Genomic_DNA"/>
</dbReference>
<keyword evidence="11" id="KW-1185">Reference proteome</keyword>
<dbReference type="PANTHER" id="PTHR32309:SF13">
    <property type="entry name" value="FERRIC ENTEROBACTIN TRANSPORT PROTEIN FEPE"/>
    <property type="match status" value="1"/>
</dbReference>
<evidence type="ECO:0000256" key="3">
    <source>
        <dbReference type="ARBA" id="ARBA00022679"/>
    </source>
</evidence>
<dbReference type="CDD" id="cd05387">
    <property type="entry name" value="BY-kinase"/>
    <property type="match status" value="1"/>
</dbReference>
<accession>A0ABY5VFS0</accession>
<dbReference type="EC" id="2.7.10.2" evidence="2"/>
<sequence>MNRITIGEESSRTNREKEVYRTLRTNIEFTGVENRAIAITSCTPNDGKTTVSYNLACAFADGGKKTLLVDADLRKSVLFHRLQVQDSVKGLSHYLSGQENIGDVICSTNRKNLFLLPSGLFPTNPTELLGNERFAQMLPILKKTFDYVLIDTPPLSNVIDAAVVAKECDASLLVLAADNSSRGVAKTVAEQLRSANSNLLGVVLNKVDVRRGSYYGRRYGGYDSYYSYDA</sequence>
<keyword evidence="7" id="KW-0829">Tyrosine-protein kinase</keyword>
<reference evidence="10" key="1">
    <citation type="journal article" date="2022" name="Cell">
        <title>Design, construction, and in vivo augmentation of a complex gut microbiome.</title>
        <authorList>
            <person name="Cheng A.G."/>
            <person name="Ho P.Y."/>
            <person name="Aranda-Diaz A."/>
            <person name="Jain S."/>
            <person name="Yu F.B."/>
            <person name="Meng X."/>
            <person name="Wang M."/>
            <person name="Iakiviak M."/>
            <person name="Nagashima K."/>
            <person name="Zhao A."/>
            <person name="Murugkar P."/>
            <person name="Patil A."/>
            <person name="Atabakhsh K."/>
            <person name="Weakley A."/>
            <person name="Yan J."/>
            <person name="Brumbaugh A.R."/>
            <person name="Higginbottom S."/>
            <person name="Dimas A."/>
            <person name="Shiver A.L."/>
            <person name="Deutschbauer A."/>
            <person name="Neff N."/>
            <person name="Sonnenburg J.L."/>
            <person name="Huang K.C."/>
            <person name="Fischbach M.A."/>
        </authorList>
    </citation>
    <scope>NUCLEOTIDE SEQUENCE</scope>
    <source>
        <strain evidence="10">DSM 19829</strain>
    </source>
</reference>
<keyword evidence="3" id="KW-0808">Transferase</keyword>
<evidence type="ECO:0000259" key="9">
    <source>
        <dbReference type="Pfam" id="PF13614"/>
    </source>
</evidence>
<comment type="catalytic activity">
    <reaction evidence="8">
        <text>L-tyrosyl-[protein] + ATP = O-phospho-L-tyrosyl-[protein] + ADP + H(+)</text>
        <dbReference type="Rhea" id="RHEA:10596"/>
        <dbReference type="Rhea" id="RHEA-COMP:10136"/>
        <dbReference type="Rhea" id="RHEA-COMP:20101"/>
        <dbReference type="ChEBI" id="CHEBI:15378"/>
        <dbReference type="ChEBI" id="CHEBI:30616"/>
        <dbReference type="ChEBI" id="CHEBI:46858"/>
        <dbReference type="ChEBI" id="CHEBI:61978"/>
        <dbReference type="ChEBI" id="CHEBI:456216"/>
        <dbReference type="EC" id="2.7.10.2"/>
    </reaction>
</comment>
<evidence type="ECO:0000256" key="5">
    <source>
        <dbReference type="ARBA" id="ARBA00022777"/>
    </source>
</evidence>
<evidence type="ECO:0000256" key="6">
    <source>
        <dbReference type="ARBA" id="ARBA00022840"/>
    </source>
</evidence>
<evidence type="ECO:0000256" key="1">
    <source>
        <dbReference type="ARBA" id="ARBA00007316"/>
    </source>
</evidence>
<evidence type="ECO:0000313" key="10">
    <source>
        <dbReference type="EMBL" id="UWP59083.1"/>
    </source>
</evidence>
<feature type="domain" description="AAA" evidence="9">
    <location>
        <begin position="37"/>
        <end position="175"/>
    </location>
</feature>
<name>A0ABY5VFS0_9FIRM</name>
<dbReference type="RefSeq" id="WP_028529970.1">
    <property type="nucleotide sequence ID" value="NZ_CABLBR010000038.1"/>
</dbReference>
<comment type="similarity">
    <text evidence="1">Belongs to the CpsD/CapB family.</text>
</comment>
<dbReference type="Pfam" id="PF13614">
    <property type="entry name" value="AAA_31"/>
    <property type="match status" value="1"/>
</dbReference>
<dbReference type="GO" id="GO:0016301">
    <property type="term" value="F:kinase activity"/>
    <property type="evidence" value="ECO:0007669"/>
    <property type="project" value="UniProtKB-KW"/>
</dbReference>
<keyword evidence="6" id="KW-0067">ATP-binding</keyword>
<dbReference type="InterPro" id="IPR027417">
    <property type="entry name" value="P-loop_NTPase"/>
</dbReference>
<organism evidence="10 11">
    <name type="scientific">Ruminococcus gauvreauii</name>
    <dbReference type="NCBI Taxonomy" id="438033"/>
    <lineage>
        <taxon>Bacteria</taxon>
        <taxon>Bacillati</taxon>
        <taxon>Bacillota</taxon>
        <taxon>Clostridia</taxon>
        <taxon>Eubacteriales</taxon>
        <taxon>Oscillospiraceae</taxon>
        <taxon>Ruminococcus</taxon>
    </lineage>
</organism>
<dbReference type="InterPro" id="IPR050445">
    <property type="entry name" value="Bact_polysacc_biosynth/exp"/>
</dbReference>
<evidence type="ECO:0000256" key="2">
    <source>
        <dbReference type="ARBA" id="ARBA00011903"/>
    </source>
</evidence>
<keyword evidence="5 10" id="KW-0418">Kinase</keyword>
<evidence type="ECO:0000256" key="7">
    <source>
        <dbReference type="ARBA" id="ARBA00023137"/>
    </source>
</evidence>
<dbReference type="InterPro" id="IPR025669">
    <property type="entry name" value="AAA_dom"/>
</dbReference>
<dbReference type="Gene3D" id="3.40.50.300">
    <property type="entry name" value="P-loop containing nucleotide triphosphate hydrolases"/>
    <property type="match status" value="1"/>
</dbReference>
<protein>
    <recommendedName>
        <fullName evidence="2">non-specific protein-tyrosine kinase</fullName>
        <ecNumber evidence="2">2.7.10.2</ecNumber>
    </recommendedName>
</protein>